<gene>
    <name evidence="9" type="primary">gldG</name>
    <name evidence="9" type="ORF">ES676_03000</name>
</gene>
<accession>A0A8H2LGB6</accession>
<dbReference type="GO" id="GO:0005886">
    <property type="term" value="C:plasma membrane"/>
    <property type="evidence" value="ECO:0007669"/>
    <property type="project" value="UniProtKB-SubCell"/>
</dbReference>
<evidence type="ECO:0000256" key="3">
    <source>
        <dbReference type="ARBA" id="ARBA00022692"/>
    </source>
</evidence>
<name>A0A8H2LGB6_9FLAO</name>
<dbReference type="InterPro" id="IPR019196">
    <property type="entry name" value="ABC_transp_unknown"/>
</dbReference>
<dbReference type="Pfam" id="PF09822">
    <property type="entry name" value="ABC_transp_aux"/>
    <property type="match status" value="1"/>
</dbReference>
<comment type="subcellular location">
    <subcellularLocation>
        <location evidence="1">Cell membrane</location>
        <topology evidence="1">Multi-pass membrane protein</topology>
    </subcellularLocation>
</comment>
<keyword evidence="5 6" id="KW-0472">Membrane</keyword>
<dbReference type="InterPro" id="IPR055396">
    <property type="entry name" value="DUF7088"/>
</dbReference>
<feature type="transmembrane region" description="Helical" evidence="6">
    <location>
        <begin position="165"/>
        <end position="182"/>
    </location>
</feature>
<dbReference type="GO" id="GO:0140359">
    <property type="term" value="F:ABC-type transporter activity"/>
    <property type="evidence" value="ECO:0007669"/>
    <property type="project" value="InterPro"/>
</dbReference>
<reference evidence="9 10" key="1">
    <citation type="submission" date="2019-08" db="EMBL/GenBank/DDBJ databases">
        <title>Genomes of Antarctic Bizionia species.</title>
        <authorList>
            <person name="Bowman J.P."/>
        </authorList>
    </citation>
    <scope>NUCLEOTIDE SEQUENCE [LARGE SCALE GENOMIC DNA]</scope>
    <source>
        <strain evidence="9 10">HFD</strain>
    </source>
</reference>
<keyword evidence="3 6" id="KW-0812">Transmembrane</keyword>
<evidence type="ECO:0000313" key="10">
    <source>
        <dbReference type="Proteomes" id="UP000323324"/>
    </source>
</evidence>
<feature type="domain" description="ABC-type uncharacterised transport system" evidence="7">
    <location>
        <begin position="426"/>
        <end position="732"/>
    </location>
</feature>
<keyword evidence="4 6" id="KW-1133">Transmembrane helix</keyword>
<dbReference type="PANTHER" id="PTHR30294">
    <property type="entry name" value="MEMBRANE COMPONENT OF ABC TRANSPORTER YHHJ-RELATED"/>
    <property type="match status" value="1"/>
</dbReference>
<sequence>MFAILKKEIQSFFASPIGYLVIAIFLLLNGLFLWLFKGEFNILKYGFADLNSFFLLAPWILVFLIPAVTMRSFSDEKKQGTLELLLTKPISHLHIVLGKYFGAIVLILLALLPTLLYVVTIYQLGNPIGNLDIGSTLGSYFGLLFLIAAYTAIGVFASTLSDNQIVAFISAVFLCFFFYVGFEGIAEVTSSRFIEQLGMSSHYKSMSRGVLDTRDIIYFLSVTALFLFFTVKRVNSEASKAIQWAIIAIVPVALVALNFLSSSVYSRFDLTSDNRYTLSDATLNSVKEIDSPIVIDVFLEGEGFPSEFRRLQSETRQMLEEFSAYNNNISYNFLNPIEDEATRERNIEQLNARGLTPMQVNVQENGKQSQAIIFPWALASYNGETVKIALVKYKVNADQQELVTNSVQHLEYAIADGLGKLITPKKRKIAVLKGNGEMPNQYIADFVTTLRDYYFIAPFTLDSVAVSPQKTASALNDYDLIIAAKPTEAFTEHEKFVLDQYTMHGGKSLWLIDAITMEKDSLFNLEGKNVAIPRDLNLTDFFFKYGVRVNPLLTSVKSQNIGRIALESGESERSKIQLFNWPYSPLGMSDTNHPISNNINLVKFDFANQIDTLKNNISKTILLKSDAPARLEGTPLEISLAFALQEPDSKLFNKKAQNLAVLLEGEFTSAYKNRVKPLRLSEEKNTSVPTKMIVIADGDVIKNDIDRSGPLSLGFDKWTKETYGNKEFLLNAVNYLLDDDGLINIRSKEVKVAFLDQQKIADEKTKWQVINILLPLVFLGVFGVLFYYYRRNKYAKTA</sequence>
<evidence type="ECO:0000256" key="4">
    <source>
        <dbReference type="ARBA" id="ARBA00022989"/>
    </source>
</evidence>
<organism evidence="9 10">
    <name type="scientific">Bizionia saleffrena</name>
    <dbReference type="NCBI Taxonomy" id="291189"/>
    <lineage>
        <taxon>Bacteria</taxon>
        <taxon>Pseudomonadati</taxon>
        <taxon>Bacteroidota</taxon>
        <taxon>Flavobacteriia</taxon>
        <taxon>Flavobacteriales</taxon>
        <taxon>Flavobacteriaceae</taxon>
        <taxon>Bizionia</taxon>
    </lineage>
</organism>
<dbReference type="InterPro" id="IPR019860">
    <property type="entry name" value="Motility-assoc_ABC_perm_GldF"/>
</dbReference>
<dbReference type="Proteomes" id="UP000323324">
    <property type="component" value="Unassembled WGS sequence"/>
</dbReference>
<dbReference type="Pfam" id="PF12679">
    <property type="entry name" value="ABC2_membrane_2"/>
    <property type="match status" value="1"/>
</dbReference>
<protein>
    <submittedName>
        <fullName evidence="9">Gliding motility-associated ABC transporter substrate-binding protein GldG</fullName>
    </submittedName>
</protein>
<dbReference type="Pfam" id="PF23357">
    <property type="entry name" value="DUF7088"/>
    <property type="match status" value="1"/>
</dbReference>
<feature type="transmembrane region" description="Helical" evidence="6">
    <location>
        <begin position="139"/>
        <end position="158"/>
    </location>
</feature>
<dbReference type="EMBL" id="VSKM01000003">
    <property type="protein sequence ID" value="TYB77274.1"/>
    <property type="molecule type" value="Genomic_DNA"/>
</dbReference>
<evidence type="ECO:0000256" key="2">
    <source>
        <dbReference type="ARBA" id="ARBA00022475"/>
    </source>
</evidence>
<dbReference type="InterPro" id="IPR019863">
    <property type="entry name" value="Motility-assoc_ABC-rel_GldG"/>
</dbReference>
<dbReference type="NCBIfam" id="TIGR03521">
    <property type="entry name" value="GldG"/>
    <property type="match status" value="1"/>
</dbReference>
<evidence type="ECO:0000313" key="9">
    <source>
        <dbReference type="EMBL" id="TYB77274.1"/>
    </source>
</evidence>
<dbReference type="RefSeq" id="WP_148368563.1">
    <property type="nucleotide sequence ID" value="NZ_VSKM01000003.1"/>
</dbReference>
<feature type="transmembrane region" description="Helical" evidence="6">
    <location>
        <begin position="12"/>
        <end position="36"/>
    </location>
</feature>
<feature type="transmembrane region" description="Helical" evidence="6">
    <location>
        <begin position="95"/>
        <end position="119"/>
    </location>
</feature>
<evidence type="ECO:0000256" key="5">
    <source>
        <dbReference type="ARBA" id="ARBA00023136"/>
    </source>
</evidence>
<feature type="transmembrane region" description="Helical" evidence="6">
    <location>
        <begin position="216"/>
        <end position="234"/>
    </location>
</feature>
<proteinExistence type="predicted"/>
<dbReference type="InterPro" id="IPR051449">
    <property type="entry name" value="ABC-2_transporter_component"/>
</dbReference>
<feature type="domain" description="DUF7088" evidence="8">
    <location>
        <begin position="273"/>
        <end position="379"/>
    </location>
</feature>
<feature type="transmembrane region" description="Helical" evidence="6">
    <location>
        <begin position="241"/>
        <end position="260"/>
    </location>
</feature>
<evidence type="ECO:0000256" key="6">
    <source>
        <dbReference type="SAM" id="Phobius"/>
    </source>
</evidence>
<feature type="transmembrane region" description="Helical" evidence="6">
    <location>
        <begin position="56"/>
        <end position="74"/>
    </location>
</feature>
<dbReference type="NCBIfam" id="TIGR03518">
    <property type="entry name" value="ABC_perm_GldF"/>
    <property type="match status" value="1"/>
</dbReference>
<keyword evidence="2" id="KW-1003">Cell membrane</keyword>
<evidence type="ECO:0000259" key="7">
    <source>
        <dbReference type="Pfam" id="PF09822"/>
    </source>
</evidence>
<evidence type="ECO:0000259" key="8">
    <source>
        <dbReference type="Pfam" id="PF23357"/>
    </source>
</evidence>
<feature type="transmembrane region" description="Helical" evidence="6">
    <location>
        <begin position="767"/>
        <end position="789"/>
    </location>
</feature>
<dbReference type="AlphaFoldDB" id="A0A8H2LGB6"/>
<keyword evidence="10" id="KW-1185">Reference proteome</keyword>
<evidence type="ECO:0000256" key="1">
    <source>
        <dbReference type="ARBA" id="ARBA00004651"/>
    </source>
</evidence>
<dbReference type="PANTHER" id="PTHR30294:SF29">
    <property type="entry name" value="MULTIDRUG ABC TRANSPORTER PERMEASE YBHS-RELATED"/>
    <property type="match status" value="1"/>
</dbReference>
<comment type="caution">
    <text evidence="9">The sequence shown here is derived from an EMBL/GenBank/DDBJ whole genome shotgun (WGS) entry which is preliminary data.</text>
</comment>